<evidence type="ECO:0000256" key="1">
    <source>
        <dbReference type="ARBA" id="ARBA00004622"/>
    </source>
</evidence>
<dbReference type="PROSITE" id="PS00196">
    <property type="entry name" value="COPPER_BLUE"/>
    <property type="match status" value="1"/>
</dbReference>
<feature type="domain" description="Blue (type 1) copper" evidence="12">
    <location>
        <begin position="125"/>
        <end position="220"/>
    </location>
</feature>
<keyword evidence="3 10" id="KW-0813">Transport</keyword>
<feature type="binding site" evidence="9">
    <location>
        <position position="205"/>
    </location>
    <ligand>
        <name>Cu cation</name>
        <dbReference type="ChEBI" id="CHEBI:23378"/>
    </ligand>
</feature>
<evidence type="ECO:0000259" key="12">
    <source>
        <dbReference type="Pfam" id="PF00127"/>
    </source>
</evidence>
<dbReference type="PaxDb" id="65489-OBART06G00040.1"/>
<reference evidence="13" key="2">
    <citation type="submission" date="2015-03" db="UniProtKB">
        <authorList>
            <consortium name="EnsemblPlants"/>
        </authorList>
    </citation>
    <scope>IDENTIFICATION</scope>
</reference>
<accession>A0A0D3GBR0</accession>
<proteinExistence type="inferred from homology"/>
<evidence type="ECO:0000256" key="4">
    <source>
        <dbReference type="ARBA" id="ARBA00022723"/>
    </source>
</evidence>
<dbReference type="EnsemblPlants" id="OBART06G00040.1">
    <property type="protein sequence ID" value="OBART06G00040.1"/>
    <property type="gene ID" value="OBART06G00040"/>
</dbReference>
<comment type="subcellular location">
    <subcellularLocation>
        <location evidence="1 10">Plastid</location>
        <location evidence="1 10">Chloroplast thylakoid membrane</location>
        <topology evidence="1 10">Peripheral membrane protein</topology>
        <orientation evidence="1 10">Lumenal side</orientation>
    </subcellularLocation>
</comment>
<keyword evidence="4 9" id="KW-0479">Metal-binding</keyword>
<dbReference type="SUPFAM" id="SSF49503">
    <property type="entry name" value="Cupredoxins"/>
    <property type="match status" value="1"/>
</dbReference>
<evidence type="ECO:0000256" key="3">
    <source>
        <dbReference type="ARBA" id="ARBA00022448"/>
    </source>
</evidence>
<dbReference type="GO" id="GO:0005507">
    <property type="term" value="F:copper ion binding"/>
    <property type="evidence" value="ECO:0007669"/>
    <property type="project" value="UniProtKB-UniRule"/>
</dbReference>
<comment type="function">
    <text evidence="10">Participates in electron transfer between P700 and the cytochrome b6-f complex in photosystem I.</text>
</comment>
<comment type="cofactor">
    <cofactor evidence="9">
        <name>Cu(2+)</name>
        <dbReference type="ChEBI" id="CHEBI:29036"/>
    </cofactor>
    <text evidence="9">The crystal structure with reduced Cu(1+) has also been determined.</text>
</comment>
<evidence type="ECO:0000256" key="11">
    <source>
        <dbReference type="SAM" id="MobiDB-lite"/>
    </source>
</evidence>
<dbReference type="STRING" id="65489.A0A0D3GBR0"/>
<dbReference type="Pfam" id="PF00127">
    <property type="entry name" value="Copper-bind"/>
    <property type="match status" value="1"/>
</dbReference>
<keyword evidence="14" id="KW-1185">Reference proteome</keyword>
<dbReference type="InterPro" id="IPR002387">
    <property type="entry name" value="Plastocyanin"/>
</dbReference>
<dbReference type="InterPro" id="IPR028871">
    <property type="entry name" value="BlueCu_1_BS"/>
</dbReference>
<dbReference type="CDD" id="cd04219">
    <property type="entry name" value="Plastocyanin"/>
    <property type="match status" value="1"/>
</dbReference>
<dbReference type="Gramene" id="OBART06G00040.1">
    <property type="protein sequence ID" value="OBART06G00040.1"/>
    <property type="gene ID" value="OBART06G00040"/>
</dbReference>
<name>A0A0D3GBR0_9ORYZ</name>
<dbReference type="PRINTS" id="PR00156">
    <property type="entry name" value="COPPERBLUE"/>
</dbReference>
<feature type="binding site" evidence="9">
    <location>
        <position position="208"/>
    </location>
    <ligand>
        <name>Cu cation</name>
        <dbReference type="ChEBI" id="CHEBI:23378"/>
    </ligand>
</feature>
<organism evidence="13">
    <name type="scientific">Oryza barthii</name>
    <dbReference type="NCBI Taxonomy" id="65489"/>
    <lineage>
        <taxon>Eukaryota</taxon>
        <taxon>Viridiplantae</taxon>
        <taxon>Streptophyta</taxon>
        <taxon>Embryophyta</taxon>
        <taxon>Tracheophyta</taxon>
        <taxon>Spermatophyta</taxon>
        <taxon>Magnoliopsida</taxon>
        <taxon>Liliopsida</taxon>
        <taxon>Poales</taxon>
        <taxon>Poaceae</taxon>
        <taxon>BOP clade</taxon>
        <taxon>Oryzoideae</taxon>
        <taxon>Oryzeae</taxon>
        <taxon>Oryzinae</taxon>
        <taxon>Oryza</taxon>
    </lineage>
</organism>
<keyword evidence="5 10" id="KW-0249">Electron transport</keyword>
<dbReference type="eggNOG" id="ENOG502RXIY">
    <property type="taxonomic scope" value="Eukaryota"/>
</dbReference>
<feature type="compositionally biased region" description="Basic and acidic residues" evidence="11">
    <location>
        <begin position="1"/>
        <end position="16"/>
    </location>
</feature>
<evidence type="ECO:0000256" key="10">
    <source>
        <dbReference type="RuleBase" id="RU363020"/>
    </source>
</evidence>
<protein>
    <recommendedName>
        <fullName evidence="10">Plastocyanin</fullName>
    </recommendedName>
</protein>
<feature type="region of interest" description="Disordered" evidence="11">
    <location>
        <begin position="1"/>
        <end position="25"/>
    </location>
</feature>
<dbReference type="PRINTS" id="PR00157">
    <property type="entry name" value="PLASTOCYANIN"/>
</dbReference>
<dbReference type="NCBIfam" id="TIGR02656">
    <property type="entry name" value="cyanin_plasto"/>
    <property type="match status" value="1"/>
</dbReference>
<evidence type="ECO:0000256" key="8">
    <source>
        <dbReference type="ARBA" id="ARBA00023136"/>
    </source>
</evidence>
<evidence type="ECO:0000256" key="9">
    <source>
        <dbReference type="PIRSR" id="PIRSR602387-1"/>
    </source>
</evidence>
<dbReference type="InterPro" id="IPR000923">
    <property type="entry name" value="BlueCu_1"/>
</dbReference>
<dbReference type="InterPro" id="IPR008972">
    <property type="entry name" value="Cupredoxin"/>
</dbReference>
<dbReference type="HOGENOM" id="CLU_084115_0_0_1"/>
<dbReference type="AlphaFoldDB" id="A0A0D3GBR0"/>
<dbReference type="GO" id="GO:0009055">
    <property type="term" value="F:electron transfer activity"/>
    <property type="evidence" value="ECO:0007669"/>
    <property type="project" value="UniProtKB-UniRule"/>
</dbReference>
<dbReference type="GO" id="GO:0009535">
    <property type="term" value="C:chloroplast thylakoid membrane"/>
    <property type="evidence" value="ECO:0007669"/>
    <property type="project" value="UniProtKB-SubCell"/>
</dbReference>
<comment type="similarity">
    <text evidence="2 10">Belongs to the plastocyanin family.</text>
</comment>
<keyword evidence="8 10" id="KW-0472">Membrane</keyword>
<keyword evidence="6 9" id="KW-0186">Copper</keyword>
<dbReference type="InterPro" id="IPR001235">
    <property type="entry name" value="Copper_blue_Plastocyanin"/>
</dbReference>
<sequence length="220" mass="22876">MGCGHEVDKMAPDDAGHPTPQPQPELRSLDWFIATTTPAPLLLNHRSTTQTQTQTQTKKKYNTLATMAALSSAAVTIPSMAPSAPGRRRMRSSLVVRASLGKAAGAAAVAVAASAMLAGGAMAQEVLLGANGGVLVFEPNDFTVKSGETITFKNNAGFPHNVVFDEDAVPSGVDVSKISQEEYLNAPGETFSVTLTVPGTYGFYCEPHAGAGMVGKVTVN</sequence>
<evidence type="ECO:0000313" key="13">
    <source>
        <dbReference type="EnsemblPlants" id="OBART06G00040.1"/>
    </source>
</evidence>
<dbReference type="GO" id="GO:0009543">
    <property type="term" value="C:chloroplast thylakoid lumen"/>
    <property type="evidence" value="ECO:0007669"/>
    <property type="project" value="TreeGrafter"/>
</dbReference>
<evidence type="ECO:0000256" key="5">
    <source>
        <dbReference type="ARBA" id="ARBA00022982"/>
    </source>
</evidence>
<evidence type="ECO:0000256" key="2">
    <source>
        <dbReference type="ARBA" id="ARBA00005338"/>
    </source>
</evidence>
<evidence type="ECO:0000256" key="6">
    <source>
        <dbReference type="ARBA" id="ARBA00023008"/>
    </source>
</evidence>
<dbReference type="Proteomes" id="UP000026960">
    <property type="component" value="Chromosome 6"/>
</dbReference>
<dbReference type="Gene3D" id="2.60.40.420">
    <property type="entry name" value="Cupredoxins - blue copper proteins"/>
    <property type="match status" value="1"/>
</dbReference>
<feature type="binding site" evidence="9">
    <location>
        <position position="213"/>
    </location>
    <ligand>
        <name>Cu cation</name>
        <dbReference type="ChEBI" id="CHEBI:23378"/>
    </ligand>
</feature>
<dbReference type="PANTHER" id="PTHR34192:SF10">
    <property type="entry name" value="PLASTOCYANIN MAJOR ISOFORM, CHLOROPLASTIC-RELATED"/>
    <property type="match status" value="1"/>
</dbReference>
<evidence type="ECO:0000313" key="14">
    <source>
        <dbReference type="Proteomes" id="UP000026960"/>
    </source>
</evidence>
<feature type="binding site" evidence="9">
    <location>
        <position position="160"/>
    </location>
    <ligand>
        <name>Cu cation</name>
        <dbReference type="ChEBI" id="CHEBI:23378"/>
    </ligand>
</feature>
<evidence type="ECO:0000256" key="7">
    <source>
        <dbReference type="ARBA" id="ARBA00023078"/>
    </source>
</evidence>
<dbReference type="PANTHER" id="PTHR34192">
    <property type="entry name" value="PLASTOCYANIN MAJOR ISOFORM, CHLOROPLASTIC-RELATED"/>
    <property type="match status" value="1"/>
</dbReference>
<keyword evidence="7 10" id="KW-0793">Thylakoid</keyword>
<reference evidence="13" key="1">
    <citation type="journal article" date="2009" name="Rice">
        <title>De Novo Next Generation Sequencing of Plant Genomes.</title>
        <authorList>
            <person name="Rounsley S."/>
            <person name="Marri P.R."/>
            <person name="Yu Y."/>
            <person name="He R."/>
            <person name="Sisneros N."/>
            <person name="Goicoechea J.L."/>
            <person name="Lee S.J."/>
            <person name="Angelova A."/>
            <person name="Kudrna D."/>
            <person name="Luo M."/>
            <person name="Affourtit J."/>
            <person name="Desany B."/>
            <person name="Knight J."/>
            <person name="Niazi F."/>
            <person name="Egholm M."/>
            <person name="Wing R.A."/>
        </authorList>
    </citation>
    <scope>NUCLEOTIDE SEQUENCE [LARGE SCALE GENOMIC DNA]</scope>
    <source>
        <strain evidence="13">cv. IRGC 105608</strain>
    </source>
</reference>